<name>A0A117ITY3_9EURY</name>
<evidence type="ECO:0000313" key="1">
    <source>
        <dbReference type="EMBL" id="KUH34200.1"/>
    </source>
</evidence>
<dbReference type="EMBL" id="LLYW01000008">
    <property type="protein sequence ID" value="KUH34200.1"/>
    <property type="molecule type" value="Genomic_DNA"/>
</dbReference>
<dbReference type="RefSeq" id="WP_058938175.1">
    <property type="nucleotide sequence ID" value="NZ_LLYW01000008.1"/>
</dbReference>
<dbReference type="Proteomes" id="UP000053462">
    <property type="component" value="Unassembled WGS sequence"/>
</dbReference>
<proteinExistence type="predicted"/>
<reference evidence="1 2" key="1">
    <citation type="submission" date="2015-10" db="EMBL/GenBank/DDBJ databases">
        <title>Draft genome sequence of Thermococcus celericrescens strain DSM 17994.</title>
        <authorList>
            <person name="Hong S.-J."/>
            <person name="Park C.-E."/>
            <person name="Shin J.-H."/>
        </authorList>
    </citation>
    <scope>NUCLEOTIDE SEQUENCE [LARGE SCALE GENOMIC DNA]</scope>
    <source>
        <strain evidence="1 2">DSM 17994</strain>
    </source>
</reference>
<comment type="caution">
    <text evidence="1">The sequence shown here is derived from an EMBL/GenBank/DDBJ whole genome shotgun (WGS) entry which is preliminary data.</text>
</comment>
<dbReference type="OrthoDB" id="379190at2157"/>
<accession>A0A117ITY3</accession>
<gene>
    <name evidence="1" type="ORF">APY94_02680</name>
</gene>
<dbReference type="AlphaFoldDB" id="A0A117ITY3"/>
<sequence length="166" mass="19089">MVKLEFSVSDVGIRFTRRGSFTSLKDNGLRINRVRIVPSGRSLRLVLMEKSRTTARRRRKLGPAKLPILKKEYPMEIASKSKWVIWMPNYFDLEMWYLNSRGKKANELVLEGKGEILYVEGGIQRISKVHETISVYSIAFLRSSSFCAEDSFPALVNGLNYLLSLR</sequence>
<evidence type="ECO:0000313" key="2">
    <source>
        <dbReference type="Proteomes" id="UP000053462"/>
    </source>
</evidence>
<organism evidence="1 2">
    <name type="scientific">Thermococcus celericrescens</name>
    <dbReference type="NCBI Taxonomy" id="227598"/>
    <lineage>
        <taxon>Archaea</taxon>
        <taxon>Methanobacteriati</taxon>
        <taxon>Methanobacteriota</taxon>
        <taxon>Thermococci</taxon>
        <taxon>Thermococcales</taxon>
        <taxon>Thermococcaceae</taxon>
        <taxon>Thermococcus</taxon>
    </lineage>
</organism>
<protein>
    <submittedName>
        <fullName evidence="1">Uncharacterized protein</fullName>
    </submittedName>
</protein>
<keyword evidence="2" id="KW-1185">Reference proteome</keyword>